<protein>
    <submittedName>
        <fullName evidence="3">FxDxF family PEP-CTERM protein</fullName>
    </submittedName>
</protein>
<dbReference type="Proteomes" id="UP001597128">
    <property type="component" value="Unassembled WGS sequence"/>
</dbReference>
<name>A0ABW3F446_9PROT</name>
<organism evidence="3 4">
    <name type="scientific">Methylophilus luteus</name>
    <dbReference type="NCBI Taxonomy" id="640108"/>
    <lineage>
        <taxon>Bacteria</taxon>
        <taxon>Pseudomonadati</taxon>
        <taxon>Pseudomonadota</taxon>
        <taxon>Betaproteobacteria</taxon>
        <taxon>Nitrosomonadales</taxon>
        <taxon>Methylophilaceae</taxon>
        <taxon>Methylophilus</taxon>
    </lineage>
</organism>
<keyword evidence="1" id="KW-0732">Signal</keyword>
<dbReference type="NCBIfam" id="NF038126">
    <property type="entry name" value="PEP_CTERM_FxDxF"/>
    <property type="match status" value="1"/>
</dbReference>
<evidence type="ECO:0000313" key="3">
    <source>
        <dbReference type="EMBL" id="MFD0912589.1"/>
    </source>
</evidence>
<evidence type="ECO:0000259" key="2">
    <source>
        <dbReference type="Pfam" id="PF07589"/>
    </source>
</evidence>
<feature type="domain" description="Ice-binding protein C-terminal" evidence="2">
    <location>
        <begin position="139"/>
        <end position="163"/>
    </location>
</feature>
<evidence type="ECO:0000313" key="4">
    <source>
        <dbReference type="Proteomes" id="UP001597128"/>
    </source>
</evidence>
<dbReference type="RefSeq" id="WP_379055663.1">
    <property type="nucleotide sequence ID" value="NZ_JBHTKB010000001.1"/>
</dbReference>
<accession>A0ABW3F446</accession>
<gene>
    <name evidence="3" type="ORF">ACFQ1Z_03415</name>
</gene>
<sequence>MKVSKFAGAVAFASVLAFSGLASATATTTTFSGYDRPFSTEARTEKIDISFSGGSFNLSGVLDPILTTLNGANTGLFQGASLYNGLDADALFTWAPEGLNLARFTFSATNLAAGDYTLKFNLLGGGFYTGSYTITAVTAVPEPETNALMLVGLGMIGLIARRKFS</sequence>
<dbReference type="NCBIfam" id="TIGR02595">
    <property type="entry name" value="PEP_CTERM"/>
    <property type="match status" value="1"/>
</dbReference>
<comment type="caution">
    <text evidence="3">The sequence shown here is derived from an EMBL/GenBank/DDBJ whole genome shotgun (WGS) entry which is preliminary data.</text>
</comment>
<dbReference type="InterPro" id="IPR013424">
    <property type="entry name" value="Ice-binding_C"/>
</dbReference>
<evidence type="ECO:0000256" key="1">
    <source>
        <dbReference type="SAM" id="SignalP"/>
    </source>
</evidence>
<feature type="signal peptide" evidence="1">
    <location>
        <begin position="1"/>
        <end position="24"/>
    </location>
</feature>
<feature type="chain" id="PRO_5045299973" evidence="1">
    <location>
        <begin position="25"/>
        <end position="165"/>
    </location>
</feature>
<dbReference type="EMBL" id="JBHTKB010000001">
    <property type="protein sequence ID" value="MFD0912589.1"/>
    <property type="molecule type" value="Genomic_DNA"/>
</dbReference>
<dbReference type="Pfam" id="PF07589">
    <property type="entry name" value="PEP-CTERM"/>
    <property type="match status" value="1"/>
</dbReference>
<proteinExistence type="predicted"/>
<keyword evidence="4" id="KW-1185">Reference proteome</keyword>
<reference evidence="4" key="1">
    <citation type="journal article" date="2019" name="Int. J. Syst. Evol. Microbiol.">
        <title>The Global Catalogue of Microorganisms (GCM) 10K type strain sequencing project: providing services to taxonomists for standard genome sequencing and annotation.</title>
        <authorList>
            <consortium name="The Broad Institute Genomics Platform"/>
            <consortium name="The Broad Institute Genome Sequencing Center for Infectious Disease"/>
            <person name="Wu L."/>
            <person name="Ma J."/>
        </authorList>
    </citation>
    <scope>NUCLEOTIDE SEQUENCE [LARGE SCALE GENOMIC DNA]</scope>
    <source>
        <strain evidence="4">CCUG 58412</strain>
    </source>
</reference>